<proteinExistence type="predicted"/>
<feature type="domain" description="EB" evidence="1">
    <location>
        <begin position="16"/>
        <end position="65"/>
    </location>
</feature>
<protein>
    <submittedName>
        <fullName evidence="2">EB module</fullName>
    </submittedName>
</protein>
<evidence type="ECO:0000313" key="3">
    <source>
        <dbReference type="Proteomes" id="UP000054047"/>
    </source>
</evidence>
<dbReference type="AlphaFoldDB" id="A0A0C2FLD3"/>
<reference evidence="2 3" key="1">
    <citation type="submission" date="2013-12" db="EMBL/GenBank/DDBJ databases">
        <title>Draft genome of the parsitic nematode Ancylostoma duodenale.</title>
        <authorList>
            <person name="Mitreva M."/>
        </authorList>
    </citation>
    <scope>NUCLEOTIDE SEQUENCE [LARGE SCALE GENOMIC DNA]</scope>
    <source>
        <strain evidence="2 3">Zhejiang</strain>
    </source>
</reference>
<evidence type="ECO:0000259" key="1">
    <source>
        <dbReference type="Pfam" id="PF01683"/>
    </source>
</evidence>
<dbReference type="Pfam" id="PF01683">
    <property type="entry name" value="EB"/>
    <property type="match status" value="1"/>
</dbReference>
<dbReference type="EMBL" id="KN753597">
    <property type="protein sequence ID" value="KIH49405.1"/>
    <property type="molecule type" value="Genomic_DNA"/>
</dbReference>
<dbReference type="InterPro" id="IPR006149">
    <property type="entry name" value="EB_dom"/>
</dbReference>
<keyword evidence="3" id="KW-1185">Reference proteome</keyword>
<evidence type="ECO:0000313" key="2">
    <source>
        <dbReference type="EMBL" id="KIH49405.1"/>
    </source>
</evidence>
<name>A0A0C2FLD3_9BILA</name>
<accession>A0A0C2FLD3</accession>
<gene>
    <name evidence="2" type="ORF">ANCDUO_20520</name>
</gene>
<dbReference type="Proteomes" id="UP000054047">
    <property type="component" value="Unassembled WGS sequence"/>
</dbReference>
<dbReference type="OrthoDB" id="5874482at2759"/>
<sequence>MNKLDYPKSILNLTIQVLVNNQCLAMATVGGQCRYDEQCTGYSQCTNGYCRCPDGAAPTNVNARCSSTCECQYPTTYNGSACVNGIYYCSPGTTKTYSSVITDQCRIAAFLWCSSANRVRIPPSACPLAFAPVADASAVQTPPPLTAFVDQIRRWERDRFVNFALAEYCKLVFVQMFGCDLNQVLIGNQCYPLSQITQAPASTAHRRMKKSHQSPSTAKSLAAPVAVTVTSTHSFRSSSAVDRSRLVEVDQGHV</sequence>
<organism evidence="2 3">
    <name type="scientific">Ancylostoma duodenale</name>
    <dbReference type="NCBI Taxonomy" id="51022"/>
    <lineage>
        <taxon>Eukaryota</taxon>
        <taxon>Metazoa</taxon>
        <taxon>Ecdysozoa</taxon>
        <taxon>Nematoda</taxon>
        <taxon>Chromadorea</taxon>
        <taxon>Rhabditida</taxon>
        <taxon>Rhabditina</taxon>
        <taxon>Rhabditomorpha</taxon>
        <taxon>Strongyloidea</taxon>
        <taxon>Ancylostomatidae</taxon>
        <taxon>Ancylostomatinae</taxon>
        <taxon>Ancylostoma</taxon>
    </lineage>
</organism>